<dbReference type="InterPro" id="IPR010718">
    <property type="entry name" value="DUF1294"/>
</dbReference>
<dbReference type="EMBL" id="DVIT01000065">
    <property type="protein sequence ID" value="HIS48846.1"/>
    <property type="molecule type" value="Genomic_DNA"/>
</dbReference>
<feature type="transmembrane region" description="Helical" evidence="1">
    <location>
        <begin position="42"/>
        <end position="61"/>
    </location>
</feature>
<feature type="transmembrane region" description="Helical" evidence="1">
    <location>
        <begin position="73"/>
        <end position="93"/>
    </location>
</feature>
<name>A0A9D1F7X3_9FIRM</name>
<comment type="caution">
    <text evidence="2">The sequence shown here is derived from an EMBL/GenBank/DDBJ whole genome shotgun (WGS) entry which is preliminary data.</text>
</comment>
<dbReference type="Pfam" id="PF06961">
    <property type="entry name" value="DUF1294"/>
    <property type="match status" value="1"/>
</dbReference>
<feature type="transmembrane region" description="Helical" evidence="1">
    <location>
        <begin position="6"/>
        <end position="22"/>
    </location>
</feature>
<protein>
    <submittedName>
        <fullName evidence="2">DUF1294 domain-containing protein</fullName>
    </submittedName>
</protein>
<organism evidence="2 3">
    <name type="scientific">Candidatus Scybalocola faecigallinarum</name>
    <dbReference type="NCBI Taxonomy" id="2840941"/>
    <lineage>
        <taxon>Bacteria</taxon>
        <taxon>Bacillati</taxon>
        <taxon>Bacillota</taxon>
        <taxon>Clostridia</taxon>
        <taxon>Lachnospirales</taxon>
        <taxon>Lachnospiraceae</taxon>
        <taxon>Lachnospiraceae incertae sedis</taxon>
        <taxon>Candidatus Scybalocola (ex Gilroy et al. 2021)</taxon>
    </lineage>
</organism>
<reference evidence="2" key="1">
    <citation type="submission" date="2020-10" db="EMBL/GenBank/DDBJ databases">
        <authorList>
            <person name="Gilroy R."/>
        </authorList>
    </citation>
    <scope>NUCLEOTIDE SEQUENCE</scope>
    <source>
        <strain evidence="2">CHK178-757</strain>
    </source>
</reference>
<keyword evidence="1" id="KW-1133">Transmembrane helix</keyword>
<dbReference type="AlphaFoldDB" id="A0A9D1F7X3"/>
<accession>A0A9D1F7X3</accession>
<keyword evidence="1" id="KW-0812">Transmembrane</keyword>
<dbReference type="Proteomes" id="UP000823927">
    <property type="component" value="Unassembled WGS sequence"/>
</dbReference>
<proteinExistence type="predicted"/>
<evidence type="ECO:0000256" key="1">
    <source>
        <dbReference type="SAM" id="Phobius"/>
    </source>
</evidence>
<reference evidence="2" key="2">
    <citation type="journal article" date="2021" name="PeerJ">
        <title>Extensive microbial diversity within the chicken gut microbiome revealed by metagenomics and culture.</title>
        <authorList>
            <person name="Gilroy R."/>
            <person name="Ravi A."/>
            <person name="Getino M."/>
            <person name="Pursley I."/>
            <person name="Horton D.L."/>
            <person name="Alikhan N.F."/>
            <person name="Baker D."/>
            <person name="Gharbi K."/>
            <person name="Hall N."/>
            <person name="Watson M."/>
            <person name="Adriaenssens E.M."/>
            <person name="Foster-Nyarko E."/>
            <person name="Jarju S."/>
            <person name="Secka A."/>
            <person name="Antonio M."/>
            <person name="Oren A."/>
            <person name="Chaudhuri R.R."/>
            <person name="La Ragione R."/>
            <person name="Hildebrand F."/>
            <person name="Pallen M.J."/>
        </authorList>
    </citation>
    <scope>NUCLEOTIDE SEQUENCE</scope>
    <source>
        <strain evidence="2">CHK178-757</strain>
    </source>
</reference>
<sequence length="94" mass="10971">MDIVIKISAVWLLIVNLYGFILCRIDKKRAVKHLWRIPEKRFFITAFLGGGPGVLAGMYTFRHKTKHVRFTAGIPAISIVEYVLIFLLLWKVWR</sequence>
<gene>
    <name evidence="2" type="ORF">IAB46_15095</name>
</gene>
<keyword evidence="1" id="KW-0472">Membrane</keyword>
<evidence type="ECO:0000313" key="2">
    <source>
        <dbReference type="EMBL" id="HIS48846.1"/>
    </source>
</evidence>
<evidence type="ECO:0000313" key="3">
    <source>
        <dbReference type="Proteomes" id="UP000823927"/>
    </source>
</evidence>